<dbReference type="EC" id="2.5.1.18" evidence="3"/>
<comment type="function">
    <text evidence="3">Is involved in the conjugation of reduced glutathione to a wide number of exogenous and endogenous hydrophobic electrophiles.</text>
</comment>
<dbReference type="PANTHER" id="PTHR11260">
    <property type="entry name" value="GLUTATHIONE S-TRANSFERASE, GST, SUPERFAMILY, GST DOMAIN CONTAINING"/>
    <property type="match status" value="1"/>
</dbReference>
<sequence length="159" mass="18653">MAEKHRVTLHGVWASAFCRRVELALKIKGIPYEYVEEDLLNKSTLLLKYNPVHKKVPVFVHNGNPVSESLVILEYINETWKNGPLLLPDDDFERAQVRFWMNFFQQQNIIFFASIANGEEQEKNVKELFGKLRLLEQGMKDSYFPDGKLLLLRLEIWES</sequence>
<dbReference type="STRING" id="3476.A0A2P5C8K4"/>
<dbReference type="SUPFAM" id="SSF52833">
    <property type="entry name" value="Thioredoxin-like"/>
    <property type="match status" value="1"/>
</dbReference>
<comment type="caution">
    <text evidence="5">The sequence shown here is derived from an EMBL/GenBank/DDBJ whole genome shotgun (WGS) entry which is preliminary data.</text>
</comment>
<accession>A0A2P5C8K4</accession>
<dbReference type="InterPro" id="IPR036249">
    <property type="entry name" value="Thioredoxin-like_sf"/>
</dbReference>
<dbReference type="EMBL" id="JXTB01000160">
    <property type="protein sequence ID" value="PON57367.1"/>
    <property type="molecule type" value="Genomic_DNA"/>
</dbReference>
<reference evidence="6" key="1">
    <citation type="submission" date="2016-06" db="EMBL/GenBank/DDBJ databases">
        <title>Parallel loss of symbiosis genes in relatives of nitrogen-fixing non-legume Parasponia.</title>
        <authorList>
            <person name="Van Velzen R."/>
            <person name="Holmer R."/>
            <person name="Bu F."/>
            <person name="Rutten L."/>
            <person name="Van Zeijl A."/>
            <person name="Liu W."/>
            <person name="Santuari L."/>
            <person name="Cao Q."/>
            <person name="Sharma T."/>
            <person name="Shen D."/>
            <person name="Roswanjaya Y."/>
            <person name="Wardhani T."/>
            <person name="Kalhor M.S."/>
            <person name="Jansen J."/>
            <person name="Van den Hoogen J."/>
            <person name="Gungor B."/>
            <person name="Hartog M."/>
            <person name="Hontelez J."/>
            <person name="Verver J."/>
            <person name="Yang W.-C."/>
            <person name="Schijlen E."/>
            <person name="Repin R."/>
            <person name="Schilthuizen M."/>
            <person name="Schranz E."/>
            <person name="Heidstra R."/>
            <person name="Miyata K."/>
            <person name="Fedorova E."/>
            <person name="Kohlen W."/>
            <person name="Bisseling T."/>
            <person name="Smit S."/>
            <person name="Geurts R."/>
        </authorList>
    </citation>
    <scope>NUCLEOTIDE SEQUENCE [LARGE SCALE GENOMIC DNA]</scope>
    <source>
        <strain evidence="6">cv. WU1-14</strain>
    </source>
</reference>
<dbReference type="AlphaFoldDB" id="A0A2P5C8K4"/>
<dbReference type="InterPro" id="IPR004045">
    <property type="entry name" value="Glutathione_S-Trfase_N"/>
</dbReference>
<name>A0A2P5C8K4_PARAD</name>
<keyword evidence="3" id="KW-0963">Cytoplasm</keyword>
<comment type="subcellular location">
    <subcellularLocation>
        <location evidence="3">Cytoplasm</location>
        <location evidence="3">Cytosol</location>
    </subcellularLocation>
</comment>
<dbReference type="Pfam" id="PF02798">
    <property type="entry name" value="GST_N"/>
    <property type="match status" value="1"/>
</dbReference>
<dbReference type="InterPro" id="IPR036282">
    <property type="entry name" value="Glutathione-S-Trfase_C_sf"/>
</dbReference>
<dbReference type="InterPro" id="IPR045073">
    <property type="entry name" value="Omega/Tau-like"/>
</dbReference>
<dbReference type="InterPro" id="IPR040079">
    <property type="entry name" value="Glutathione_S-Trfase"/>
</dbReference>
<evidence type="ECO:0000313" key="6">
    <source>
        <dbReference type="Proteomes" id="UP000237105"/>
    </source>
</evidence>
<dbReference type="GO" id="GO:0004364">
    <property type="term" value="F:glutathione transferase activity"/>
    <property type="evidence" value="ECO:0007669"/>
    <property type="project" value="UniProtKB-UniRule"/>
</dbReference>
<evidence type="ECO:0000313" key="5">
    <source>
        <dbReference type="EMBL" id="PON57367.1"/>
    </source>
</evidence>
<keyword evidence="1 3" id="KW-0808">Transferase</keyword>
<keyword evidence="6" id="KW-1185">Reference proteome</keyword>
<dbReference type="PANTHER" id="PTHR11260:SF711">
    <property type="entry name" value="GLUTATHIONE S-TRANSFERASE U9"/>
    <property type="match status" value="1"/>
</dbReference>
<dbReference type="CDD" id="cd03058">
    <property type="entry name" value="GST_N_Tau"/>
    <property type="match status" value="1"/>
</dbReference>
<dbReference type="FunFam" id="3.40.30.10:FF:000197">
    <property type="entry name" value="Glutathione S-transferase U10"/>
    <property type="match status" value="1"/>
</dbReference>
<dbReference type="SFLD" id="SFLDS00019">
    <property type="entry name" value="Glutathione_Transferase_(cytos"/>
    <property type="match status" value="1"/>
</dbReference>
<organism evidence="5 6">
    <name type="scientific">Parasponia andersonii</name>
    <name type="common">Sponia andersonii</name>
    <dbReference type="NCBI Taxonomy" id="3476"/>
    <lineage>
        <taxon>Eukaryota</taxon>
        <taxon>Viridiplantae</taxon>
        <taxon>Streptophyta</taxon>
        <taxon>Embryophyta</taxon>
        <taxon>Tracheophyta</taxon>
        <taxon>Spermatophyta</taxon>
        <taxon>Magnoliopsida</taxon>
        <taxon>eudicotyledons</taxon>
        <taxon>Gunneridae</taxon>
        <taxon>Pentapetalae</taxon>
        <taxon>rosids</taxon>
        <taxon>fabids</taxon>
        <taxon>Rosales</taxon>
        <taxon>Cannabaceae</taxon>
        <taxon>Parasponia</taxon>
    </lineage>
</organism>
<dbReference type="Proteomes" id="UP000237105">
    <property type="component" value="Unassembled WGS sequence"/>
</dbReference>
<evidence type="ECO:0000256" key="2">
    <source>
        <dbReference type="ARBA" id="ARBA00047960"/>
    </source>
</evidence>
<protein>
    <recommendedName>
        <fullName evidence="3">Glutathione S-transferase</fullName>
        <ecNumber evidence="3">2.5.1.18</ecNumber>
    </recommendedName>
</protein>
<dbReference type="Gene3D" id="3.40.30.10">
    <property type="entry name" value="Glutaredoxin"/>
    <property type="match status" value="1"/>
</dbReference>
<comment type="catalytic activity">
    <reaction evidence="2 3">
        <text>RX + glutathione = an S-substituted glutathione + a halide anion + H(+)</text>
        <dbReference type="Rhea" id="RHEA:16437"/>
        <dbReference type="ChEBI" id="CHEBI:15378"/>
        <dbReference type="ChEBI" id="CHEBI:16042"/>
        <dbReference type="ChEBI" id="CHEBI:17792"/>
        <dbReference type="ChEBI" id="CHEBI:57925"/>
        <dbReference type="ChEBI" id="CHEBI:90779"/>
        <dbReference type="EC" id="2.5.1.18"/>
    </reaction>
</comment>
<dbReference type="GO" id="GO:0006749">
    <property type="term" value="P:glutathione metabolic process"/>
    <property type="evidence" value="ECO:0007669"/>
    <property type="project" value="TreeGrafter"/>
</dbReference>
<dbReference type="OrthoDB" id="1157703at2759"/>
<proteinExistence type="inferred from homology"/>
<dbReference type="Gene3D" id="1.20.1050.10">
    <property type="match status" value="1"/>
</dbReference>
<feature type="domain" description="GST N-terminal" evidence="4">
    <location>
        <begin position="5"/>
        <end position="84"/>
    </location>
</feature>
<gene>
    <name evidence="5" type="ORF">PanWU01x14_174840</name>
</gene>
<dbReference type="SFLD" id="SFLDG01152">
    <property type="entry name" value="Main.3:_Omega-_and_Tau-like"/>
    <property type="match status" value="1"/>
</dbReference>
<evidence type="ECO:0000256" key="1">
    <source>
        <dbReference type="ARBA" id="ARBA00022679"/>
    </source>
</evidence>
<evidence type="ECO:0000256" key="3">
    <source>
        <dbReference type="RuleBase" id="RU369102"/>
    </source>
</evidence>
<dbReference type="SFLD" id="SFLDG00358">
    <property type="entry name" value="Main_(cytGST)"/>
    <property type="match status" value="1"/>
</dbReference>
<dbReference type="SUPFAM" id="SSF47616">
    <property type="entry name" value="GST C-terminal domain-like"/>
    <property type="match status" value="1"/>
</dbReference>
<comment type="similarity">
    <text evidence="3">Belongs to the GST superfamily.</text>
</comment>
<dbReference type="GO" id="GO:0005829">
    <property type="term" value="C:cytosol"/>
    <property type="evidence" value="ECO:0007669"/>
    <property type="project" value="UniProtKB-SubCell"/>
</dbReference>
<dbReference type="PROSITE" id="PS50404">
    <property type="entry name" value="GST_NTER"/>
    <property type="match status" value="1"/>
</dbReference>
<evidence type="ECO:0000259" key="4">
    <source>
        <dbReference type="PROSITE" id="PS50404"/>
    </source>
</evidence>